<name>A0ABN0SLG8_9MICO</name>
<feature type="domain" description="FAD-binding" evidence="4">
    <location>
        <begin position="9"/>
        <end position="380"/>
    </location>
</feature>
<comment type="cofactor">
    <cofactor evidence="1">
        <name>FAD</name>
        <dbReference type="ChEBI" id="CHEBI:57692"/>
    </cofactor>
</comment>
<keyword evidence="2" id="KW-0285">Flavoprotein</keyword>
<dbReference type="Proteomes" id="UP001498238">
    <property type="component" value="Unassembled WGS sequence"/>
</dbReference>
<protein>
    <submittedName>
        <fullName evidence="5">FAD-dependent monooxygenase</fullName>
    </submittedName>
</protein>
<evidence type="ECO:0000313" key="5">
    <source>
        <dbReference type="EMBL" id="GAA0035263.1"/>
    </source>
</evidence>
<dbReference type="PANTHER" id="PTHR43004">
    <property type="entry name" value="TRK SYSTEM POTASSIUM UPTAKE PROTEIN"/>
    <property type="match status" value="1"/>
</dbReference>
<proteinExistence type="predicted"/>
<dbReference type="GO" id="GO:0004497">
    <property type="term" value="F:monooxygenase activity"/>
    <property type="evidence" value="ECO:0007669"/>
    <property type="project" value="UniProtKB-KW"/>
</dbReference>
<dbReference type="SUPFAM" id="SSF51905">
    <property type="entry name" value="FAD/NAD(P)-binding domain"/>
    <property type="match status" value="1"/>
</dbReference>
<dbReference type="Gene3D" id="3.30.9.10">
    <property type="entry name" value="D-Amino Acid Oxidase, subunit A, domain 2"/>
    <property type="match status" value="1"/>
</dbReference>
<dbReference type="InterPro" id="IPR002938">
    <property type="entry name" value="FAD-bd"/>
</dbReference>
<keyword evidence="6" id="KW-1185">Reference proteome</keyword>
<evidence type="ECO:0000256" key="1">
    <source>
        <dbReference type="ARBA" id="ARBA00001974"/>
    </source>
</evidence>
<organism evidence="5 6">
    <name type="scientific">Brevibacterium metallidurans</name>
    <dbReference type="NCBI Taxonomy" id="1482676"/>
    <lineage>
        <taxon>Bacteria</taxon>
        <taxon>Bacillati</taxon>
        <taxon>Actinomycetota</taxon>
        <taxon>Actinomycetes</taxon>
        <taxon>Micrococcales</taxon>
        <taxon>Brevibacteriaceae</taxon>
        <taxon>Brevibacterium</taxon>
    </lineage>
</organism>
<evidence type="ECO:0000259" key="4">
    <source>
        <dbReference type="Pfam" id="PF01494"/>
    </source>
</evidence>
<dbReference type="Gene3D" id="3.40.30.120">
    <property type="match status" value="1"/>
</dbReference>
<dbReference type="Pfam" id="PF01494">
    <property type="entry name" value="FAD_binding_3"/>
    <property type="match status" value="1"/>
</dbReference>
<dbReference type="EMBL" id="BAAAAF010000003">
    <property type="protein sequence ID" value="GAA0035263.1"/>
    <property type="molecule type" value="Genomic_DNA"/>
</dbReference>
<accession>A0ABN0SLG8</accession>
<dbReference type="Gene3D" id="3.50.50.60">
    <property type="entry name" value="FAD/NAD(P)-binding domain"/>
    <property type="match status" value="1"/>
</dbReference>
<evidence type="ECO:0000313" key="6">
    <source>
        <dbReference type="Proteomes" id="UP001498238"/>
    </source>
</evidence>
<dbReference type="PANTHER" id="PTHR43004:SF19">
    <property type="entry name" value="BINDING MONOOXYGENASE, PUTATIVE (JCVI)-RELATED"/>
    <property type="match status" value="1"/>
</dbReference>
<dbReference type="InterPro" id="IPR036188">
    <property type="entry name" value="FAD/NAD-bd_sf"/>
</dbReference>
<keyword evidence="3" id="KW-0274">FAD</keyword>
<evidence type="ECO:0000256" key="2">
    <source>
        <dbReference type="ARBA" id="ARBA00022630"/>
    </source>
</evidence>
<keyword evidence="5" id="KW-0560">Oxidoreductase</keyword>
<dbReference type="RefSeq" id="WP_339392214.1">
    <property type="nucleotide sequence ID" value="NZ_BAAAAF010000003.1"/>
</dbReference>
<dbReference type="PRINTS" id="PR00420">
    <property type="entry name" value="RNGMNOXGNASE"/>
</dbReference>
<dbReference type="InterPro" id="IPR050641">
    <property type="entry name" value="RIFMO-like"/>
</dbReference>
<gene>
    <name evidence="5" type="ORF">NCCP602_12240</name>
</gene>
<reference evidence="5 6" key="1">
    <citation type="submission" date="2024-01" db="EMBL/GenBank/DDBJ databases">
        <title>Characterization of antibiotic resistant novel bacterial strains and their environmental applications.</title>
        <authorList>
            <person name="Manzoor S."/>
            <person name="Abbas S."/>
            <person name="Arshad M."/>
            <person name="Ahmed I."/>
        </authorList>
    </citation>
    <scope>NUCLEOTIDE SEQUENCE [LARGE SCALE GENOMIC DNA]</scope>
    <source>
        <strain evidence="5 6">NCCP-602</strain>
    </source>
</reference>
<sequence>MSENRTESVPVLIVGGGGAGLTMSTALSLRGIPSILINMRPGTSVLPKAHVLNQRTMEIFTELGVAEEIYARTCPPENMRYTGWYAGLNGDREHFGRQLGKLEAWGGGYSDPDYIAASPCATSNLPQIRLEPLLLARAEEVGSDGSVRFNHELTALEVREDGVSATIADHNDGSAYTIEAKYLIAADGGRTVGRMLGIGMTGPTDLQKMISIHMTADLKPWLPDDEVLIRWFVNPDFGGSWSGVLVAMGPDHWGGSSEEWVFHMQYATDDPDAMQEERVLERMRATLGLSDHQFEVHKISSWVLEGVIADEFRRGPVFLIGDAAHRHPPTGGLGLNSAVHDAYNLQWKLAAVLSGQASEALLDTYETERRPVDQHNVDNALRNAMNHFTIDQALGVSPDQSGEENWEALMPLWESRPDSVEKRHALNAAIDSQTMEFRHHNVEFGYTYESTAIVADGSPAPAALDETRLYVPSTRPGHPLPHAFVEREGDRVPLGSLVAGEFLVIAGEDGHDWIRAAETIGSELGVPVRGITVGVLEGDYIDVRAAWLKQREIGRTGAIVVRPDRYIAYRSSDGVADPAQELREVFGRITAQRAPESQTV</sequence>
<evidence type="ECO:0000256" key="3">
    <source>
        <dbReference type="ARBA" id="ARBA00022827"/>
    </source>
</evidence>
<comment type="caution">
    <text evidence="5">The sequence shown here is derived from an EMBL/GenBank/DDBJ whole genome shotgun (WGS) entry which is preliminary data.</text>
</comment>
<keyword evidence="5" id="KW-0503">Monooxygenase</keyword>
<dbReference type="Pfam" id="PF21274">
    <property type="entry name" value="Rng_hyd_C"/>
    <property type="match status" value="1"/>
</dbReference>